<evidence type="ECO:0000313" key="3">
    <source>
        <dbReference type="EMBL" id="MDY0747783.1"/>
    </source>
</evidence>
<dbReference type="RefSeq" id="WP_320425736.1">
    <property type="nucleotide sequence ID" value="NZ_JAXCLA010000008.1"/>
</dbReference>
<organism evidence="3 4">
    <name type="scientific">Roseateles agri</name>
    <dbReference type="NCBI Taxonomy" id="3098619"/>
    <lineage>
        <taxon>Bacteria</taxon>
        <taxon>Pseudomonadati</taxon>
        <taxon>Pseudomonadota</taxon>
        <taxon>Betaproteobacteria</taxon>
        <taxon>Burkholderiales</taxon>
        <taxon>Sphaerotilaceae</taxon>
        <taxon>Roseateles</taxon>
    </lineage>
</organism>
<dbReference type="PROSITE" id="PS50943">
    <property type="entry name" value="HTH_CROC1"/>
    <property type="match status" value="1"/>
</dbReference>
<comment type="caution">
    <text evidence="3">The sequence shown here is derived from an EMBL/GenBank/DDBJ whole genome shotgun (WGS) entry which is preliminary data.</text>
</comment>
<dbReference type="Proteomes" id="UP001285263">
    <property type="component" value="Unassembled WGS sequence"/>
</dbReference>
<dbReference type="SMART" id="SM00530">
    <property type="entry name" value="HTH_XRE"/>
    <property type="match status" value="1"/>
</dbReference>
<feature type="domain" description="HTH cro/C1-type" evidence="2">
    <location>
        <begin position="13"/>
        <end position="69"/>
    </location>
</feature>
<name>A0ABU5DPY1_9BURK</name>
<gene>
    <name evidence="3" type="ORF">SNE35_24995</name>
</gene>
<evidence type="ECO:0000313" key="4">
    <source>
        <dbReference type="Proteomes" id="UP001285263"/>
    </source>
</evidence>
<evidence type="ECO:0000256" key="1">
    <source>
        <dbReference type="SAM" id="MobiDB-lite"/>
    </source>
</evidence>
<evidence type="ECO:0000259" key="2">
    <source>
        <dbReference type="PROSITE" id="PS50943"/>
    </source>
</evidence>
<dbReference type="CDD" id="cd00093">
    <property type="entry name" value="HTH_XRE"/>
    <property type="match status" value="1"/>
</dbReference>
<dbReference type="InterPro" id="IPR001387">
    <property type="entry name" value="Cro/C1-type_HTH"/>
</dbReference>
<dbReference type="EMBL" id="JAXCLA010000008">
    <property type="protein sequence ID" value="MDY0747783.1"/>
    <property type="molecule type" value="Genomic_DNA"/>
</dbReference>
<keyword evidence="4" id="KW-1185">Reference proteome</keyword>
<accession>A0ABU5DPY1</accession>
<proteinExistence type="predicted"/>
<reference evidence="3 4" key="1">
    <citation type="submission" date="2023-11" db="EMBL/GenBank/DDBJ databases">
        <title>Paucibacter sp. nov., isolated from fresh soil in Korea.</title>
        <authorList>
            <person name="Le N.T.T."/>
        </authorList>
    </citation>
    <scope>NUCLEOTIDE SEQUENCE [LARGE SCALE GENOMIC DNA]</scope>
    <source>
        <strain evidence="3 4">R3-3</strain>
    </source>
</reference>
<dbReference type="Pfam" id="PF13560">
    <property type="entry name" value="HTH_31"/>
    <property type="match status" value="1"/>
</dbReference>
<dbReference type="SUPFAM" id="SSF47413">
    <property type="entry name" value="lambda repressor-like DNA-binding domains"/>
    <property type="match status" value="1"/>
</dbReference>
<dbReference type="Gene3D" id="1.10.260.40">
    <property type="entry name" value="lambda repressor-like DNA-binding domains"/>
    <property type="match status" value="1"/>
</dbReference>
<protein>
    <submittedName>
        <fullName evidence="3">Helix-turn-helix transcriptional regulator</fullName>
    </submittedName>
</protein>
<sequence>MNRHLLQQLGERLRALRIAQSMTQEQMAKAADIDRKTLRSVEAGEPTPSIGTYLRVMTELGINGELALLTGDTMTPAPAGSVAARSKHLPPAVTVNIQPSALKHQTQDLLSTSLHEEAVRVVKADPSRLEEVHDVLAKWIRDQPNSRSISLWREWEKILADHAWRKVLGSTARAQQLRSASPMGVVVSDAARKAILEQLSTLKKGVVLNSASALMGSSHAQDNSTEHQATESGLIP</sequence>
<feature type="region of interest" description="Disordered" evidence="1">
    <location>
        <begin position="215"/>
        <end position="236"/>
    </location>
</feature>
<dbReference type="InterPro" id="IPR010982">
    <property type="entry name" value="Lambda_DNA-bd_dom_sf"/>
</dbReference>